<feature type="compositionally biased region" description="Polar residues" evidence="1">
    <location>
        <begin position="114"/>
        <end position="133"/>
    </location>
</feature>
<organism evidence="3">
    <name type="scientific">uncultured Chloroflexia bacterium</name>
    <dbReference type="NCBI Taxonomy" id="1672391"/>
    <lineage>
        <taxon>Bacteria</taxon>
        <taxon>Bacillati</taxon>
        <taxon>Chloroflexota</taxon>
        <taxon>Chloroflexia</taxon>
        <taxon>environmental samples</taxon>
    </lineage>
</organism>
<sequence>MTALSITCFTCNAKPGKLCTVPRGHSAPRGGVHAARRADALDDTGPINAVPKQHYIKRGQYAHGCGEPVKLDHVAQFWVRGRIMSWRMGDPEICPRCNRKLWIEDLGPPALPRTQRSPIDSASEVEQTSMTFS</sequence>
<dbReference type="Pfam" id="PF24623">
    <property type="entry name" value="Phage_zn_bind_8"/>
    <property type="match status" value="1"/>
</dbReference>
<feature type="domain" description="DNA-binding phage zinc finger" evidence="2">
    <location>
        <begin position="3"/>
        <end position="40"/>
    </location>
</feature>
<dbReference type="EMBL" id="CADCTR010001908">
    <property type="protein sequence ID" value="CAA9319032.1"/>
    <property type="molecule type" value="Genomic_DNA"/>
</dbReference>
<reference evidence="3" key="1">
    <citation type="submission" date="2020-02" db="EMBL/GenBank/DDBJ databases">
        <authorList>
            <person name="Meier V. D."/>
        </authorList>
    </citation>
    <scope>NUCLEOTIDE SEQUENCE</scope>
    <source>
        <strain evidence="3">AVDCRST_MAG93</strain>
    </source>
</reference>
<evidence type="ECO:0000313" key="3">
    <source>
        <dbReference type="EMBL" id="CAA9319032.1"/>
    </source>
</evidence>
<evidence type="ECO:0000259" key="2">
    <source>
        <dbReference type="Pfam" id="PF24623"/>
    </source>
</evidence>
<proteinExistence type="predicted"/>
<gene>
    <name evidence="3" type="ORF">AVDCRST_MAG93-5656</name>
</gene>
<dbReference type="InterPro" id="IPR056911">
    <property type="entry name" value="Phage_Znf_bind_put"/>
</dbReference>
<protein>
    <recommendedName>
        <fullName evidence="2">DNA-binding phage zinc finger domain-containing protein</fullName>
    </recommendedName>
</protein>
<evidence type="ECO:0000256" key="1">
    <source>
        <dbReference type="SAM" id="MobiDB-lite"/>
    </source>
</evidence>
<feature type="region of interest" description="Disordered" evidence="1">
    <location>
        <begin position="108"/>
        <end position="133"/>
    </location>
</feature>
<name>A0A6J4L0E0_9CHLR</name>
<dbReference type="AlphaFoldDB" id="A0A6J4L0E0"/>
<accession>A0A6J4L0E0</accession>